<dbReference type="AlphaFoldDB" id="B8LDC3"/>
<organism evidence="2 3">
    <name type="scientific">Thalassiosira pseudonana</name>
    <name type="common">Marine diatom</name>
    <name type="synonym">Cyclotella nana</name>
    <dbReference type="NCBI Taxonomy" id="35128"/>
    <lineage>
        <taxon>Eukaryota</taxon>
        <taxon>Sar</taxon>
        <taxon>Stramenopiles</taxon>
        <taxon>Ochrophyta</taxon>
        <taxon>Bacillariophyta</taxon>
        <taxon>Coscinodiscophyceae</taxon>
        <taxon>Thalassiosirophycidae</taxon>
        <taxon>Thalassiosirales</taxon>
        <taxon>Thalassiosiraceae</taxon>
        <taxon>Thalassiosira</taxon>
    </lineage>
</organism>
<accession>B8LDC3</accession>
<reference evidence="2 3" key="1">
    <citation type="journal article" date="2004" name="Science">
        <title>The genome of the diatom Thalassiosira pseudonana: ecology, evolution, and metabolism.</title>
        <authorList>
            <person name="Armbrust E.V."/>
            <person name="Berges J.A."/>
            <person name="Bowler C."/>
            <person name="Green B.R."/>
            <person name="Martinez D."/>
            <person name="Putnam N.H."/>
            <person name="Zhou S."/>
            <person name="Allen A.E."/>
            <person name="Apt K.E."/>
            <person name="Bechner M."/>
            <person name="Brzezinski M.A."/>
            <person name="Chaal B.K."/>
            <person name="Chiovitti A."/>
            <person name="Davis A.K."/>
            <person name="Demarest M.S."/>
            <person name="Detter J.C."/>
            <person name="Glavina T."/>
            <person name="Goodstein D."/>
            <person name="Hadi M.Z."/>
            <person name="Hellsten U."/>
            <person name="Hildebrand M."/>
            <person name="Jenkins B.D."/>
            <person name="Jurka J."/>
            <person name="Kapitonov V.V."/>
            <person name="Kroger N."/>
            <person name="Lau W.W."/>
            <person name="Lane T.W."/>
            <person name="Larimer F.W."/>
            <person name="Lippmeier J.C."/>
            <person name="Lucas S."/>
            <person name="Medina M."/>
            <person name="Montsant A."/>
            <person name="Obornik M."/>
            <person name="Parker M.S."/>
            <person name="Palenik B."/>
            <person name="Pazour G.J."/>
            <person name="Richardson P.M."/>
            <person name="Rynearson T.A."/>
            <person name="Saito M.A."/>
            <person name="Schwartz D.C."/>
            <person name="Thamatrakoln K."/>
            <person name="Valentin K."/>
            <person name="Vardi A."/>
            <person name="Wilkerson F.P."/>
            <person name="Rokhsar D.S."/>
        </authorList>
    </citation>
    <scope>NUCLEOTIDE SEQUENCE [LARGE SCALE GENOMIC DNA]</scope>
    <source>
        <strain evidence="2 3">CCMP1335</strain>
    </source>
</reference>
<dbReference type="KEGG" id="tps:THAPSDRAFT_25483"/>
<dbReference type="PaxDb" id="35128-Thaps25483"/>
<keyword evidence="3" id="KW-1185">Reference proteome</keyword>
<sequence length="237" mass="26506">MTNLREMAVITRRRMNTASRSKKRLLLTQHQHHVLLFPRGVCHCQQLLMDTEAMAITIRTNDTLRILITAHQLHSAAIVTVVFQLQLTTTQHAPYPPPYFHPGSCPYNQPYHQRYYPSAHQHYSSSTVTYNPHPYGSVNVATSEYNSPKRFTNAHDPSVTTTSNATVPGEDTTEDERKLPADVTDTSAQSRSGGCEGFVAPVIWNGNPAGDQSPLPETKTTIGAPRRYRARALIMLI</sequence>
<proteinExistence type="predicted"/>
<evidence type="ECO:0000313" key="3">
    <source>
        <dbReference type="Proteomes" id="UP000001449"/>
    </source>
</evidence>
<dbReference type="RefSeq" id="XP_002297053.1">
    <property type="nucleotide sequence ID" value="XM_002297017.1"/>
</dbReference>
<dbReference type="HOGENOM" id="CLU_1172735_0_0_1"/>
<gene>
    <name evidence="2" type="ORF">THAPSDRAFT_25483</name>
</gene>
<evidence type="ECO:0000313" key="2">
    <source>
        <dbReference type="EMBL" id="EED86781.1"/>
    </source>
</evidence>
<evidence type="ECO:0000256" key="1">
    <source>
        <dbReference type="SAM" id="MobiDB-lite"/>
    </source>
</evidence>
<dbReference type="GeneID" id="7449934"/>
<dbReference type="InParanoid" id="B8LDC3"/>
<feature type="region of interest" description="Disordered" evidence="1">
    <location>
        <begin position="150"/>
        <end position="192"/>
    </location>
</feature>
<reference evidence="2 3" key="2">
    <citation type="journal article" date="2008" name="Nature">
        <title>The Phaeodactylum genome reveals the evolutionary history of diatom genomes.</title>
        <authorList>
            <person name="Bowler C."/>
            <person name="Allen A.E."/>
            <person name="Badger J.H."/>
            <person name="Grimwood J."/>
            <person name="Jabbari K."/>
            <person name="Kuo A."/>
            <person name="Maheswari U."/>
            <person name="Martens C."/>
            <person name="Maumus F."/>
            <person name="Otillar R.P."/>
            <person name="Rayko E."/>
            <person name="Salamov A."/>
            <person name="Vandepoele K."/>
            <person name="Beszteri B."/>
            <person name="Gruber A."/>
            <person name="Heijde M."/>
            <person name="Katinka M."/>
            <person name="Mock T."/>
            <person name="Valentin K."/>
            <person name="Verret F."/>
            <person name="Berges J.A."/>
            <person name="Brownlee C."/>
            <person name="Cadoret J.P."/>
            <person name="Chiovitti A."/>
            <person name="Choi C.J."/>
            <person name="Coesel S."/>
            <person name="De Martino A."/>
            <person name="Detter J.C."/>
            <person name="Durkin C."/>
            <person name="Falciatore A."/>
            <person name="Fournet J."/>
            <person name="Haruta M."/>
            <person name="Huysman M.J."/>
            <person name="Jenkins B.D."/>
            <person name="Jiroutova K."/>
            <person name="Jorgensen R.E."/>
            <person name="Joubert Y."/>
            <person name="Kaplan A."/>
            <person name="Kroger N."/>
            <person name="Kroth P.G."/>
            <person name="La Roche J."/>
            <person name="Lindquist E."/>
            <person name="Lommer M."/>
            <person name="Martin-Jezequel V."/>
            <person name="Lopez P.J."/>
            <person name="Lucas S."/>
            <person name="Mangogna M."/>
            <person name="McGinnis K."/>
            <person name="Medlin L.K."/>
            <person name="Montsant A."/>
            <person name="Oudot-Le Secq M.P."/>
            <person name="Napoli C."/>
            <person name="Obornik M."/>
            <person name="Parker M.S."/>
            <person name="Petit J.L."/>
            <person name="Porcel B.M."/>
            <person name="Poulsen N."/>
            <person name="Robison M."/>
            <person name="Rychlewski L."/>
            <person name="Rynearson T.A."/>
            <person name="Schmutz J."/>
            <person name="Shapiro H."/>
            <person name="Siaut M."/>
            <person name="Stanley M."/>
            <person name="Sussman M.R."/>
            <person name="Taylor A.R."/>
            <person name="Vardi A."/>
            <person name="von Dassow P."/>
            <person name="Vyverman W."/>
            <person name="Willis A."/>
            <person name="Wyrwicz L.S."/>
            <person name="Rokhsar D.S."/>
            <person name="Weissenbach J."/>
            <person name="Armbrust E.V."/>
            <person name="Green B.R."/>
            <person name="Van de Peer Y."/>
            <person name="Grigoriev I.V."/>
        </authorList>
    </citation>
    <scope>NUCLEOTIDE SEQUENCE [LARGE SCALE GENOMIC DNA]</scope>
    <source>
        <strain evidence="2 3">CCMP1335</strain>
    </source>
</reference>
<dbReference type="Proteomes" id="UP000001449">
    <property type="component" value="Unassembled WGS sequence"/>
</dbReference>
<dbReference type="EMBL" id="DS999419">
    <property type="protein sequence ID" value="EED86781.1"/>
    <property type="molecule type" value="Genomic_DNA"/>
</dbReference>
<name>B8LDC3_THAPS</name>
<protein>
    <submittedName>
        <fullName evidence="2">Uncharacterized protein</fullName>
    </submittedName>
</protein>